<feature type="region of interest" description="Disordered" evidence="3">
    <location>
        <begin position="238"/>
        <end position="261"/>
    </location>
</feature>
<feature type="compositionally biased region" description="Low complexity" evidence="3">
    <location>
        <begin position="252"/>
        <end position="261"/>
    </location>
</feature>
<reference evidence="4 5" key="1">
    <citation type="submission" date="2012-10" db="EMBL/GenBank/DDBJ databases">
        <title>Genome sequence of Variovorax paradoxus B4.</title>
        <authorList>
            <person name="Schuldes J."/>
            <person name="Brandt U."/>
            <person name="Hiessl S."/>
            <person name="Wuebbeler J.H."/>
            <person name="Thuermer A."/>
            <person name="Steinbuechel A."/>
            <person name="Daniel R."/>
        </authorList>
    </citation>
    <scope>NUCLEOTIDE SEQUENCE [LARGE SCALE GENOMIC DNA]</scope>
    <source>
        <strain evidence="4 5">B4</strain>
    </source>
</reference>
<dbReference type="OrthoDB" id="9785326at2"/>
<dbReference type="Pfam" id="PF04333">
    <property type="entry name" value="MlaA"/>
    <property type="match status" value="1"/>
</dbReference>
<evidence type="ECO:0000256" key="1">
    <source>
        <dbReference type="ARBA" id="ARBA00010634"/>
    </source>
</evidence>
<accession>T1X5C6</accession>
<protein>
    <submittedName>
        <fullName evidence="4">VacJ-like lipoprotein</fullName>
    </submittedName>
</protein>
<dbReference type="Proteomes" id="UP000016223">
    <property type="component" value="Chromosome 1"/>
</dbReference>
<comment type="similarity">
    <text evidence="1">Belongs to the MlaA family.</text>
</comment>
<evidence type="ECO:0000313" key="5">
    <source>
        <dbReference type="Proteomes" id="UP000016223"/>
    </source>
</evidence>
<evidence type="ECO:0000256" key="3">
    <source>
        <dbReference type="SAM" id="MobiDB-lite"/>
    </source>
</evidence>
<sequence>MLNCLVFAGVPLRSTLAPRARAAKATLVLSLAGALLLGGCATPQRPDPLEAMNRQVFGFNETVDKAVMAPVARGYERVVPEPVRGGVRNFFANPRDLGAGVNLVLQGRPKEGLTDLARVATNTTVGLLGVFDVATPLGLPRQSADLGQTLGRWGVGSGAYVVLPLMGPSTVRDTANIPIDMMLTPQTFVSNSALGGGLTVAQFASKRADLLPATRLLDDVALDRYLLVRDTYLQRRQSLVRGASQPGRSSDDSAAAPAANH</sequence>
<dbReference type="PATRIC" id="fig|1246301.3.peg.692"/>
<dbReference type="EMBL" id="CP003911">
    <property type="protein sequence ID" value="AGU47803.1"/>
    <property type="molecule type" value="Genomic_DNA"/>
</dbReference>
<evidence type="ECO:0000256" key="2">
    <source>
        <dbReference type="ARBA" id="ARBA00022729"/>
    </source>
</evidence>
<gene>
    <name evidence="4" type="ORF">VAPA_1c06730</name>
</gene>
<proteinExistence type="inferred from homology"/>
<dbReference type="InterPro" id="IPR007428">
    <property type="entry name" value="MlaA"/>
</dbReference>
<dbReference type="PANTHER" id="PTHR30035:SF3">
    <property type="entry name" value="INTERMEMBRANE PHOSPHOLIPID TRANSPORT SYSTEM LIPOPROTEIN MLAA"/>
    <property type="match status" value="1"/>
</dbReference>
<dbReference type="RefSeq" id="WP_021005361.1">
    <property type="nucleotide sequence ID" value="NC_022247.1"/>
</dbReference>
<dbReference type="GO" id="GO:0120010">
    <property type="term" value="P:intermembrane phospholipid transfer"/>
    <property type="evidence" value="ECO:0007669"/>
    <property type="project" value="TreeGrafter"/>
</dbReference>
<keyword evidence="4" id="KW-0449">Lipoprotein</keyword>
<dbReference type="AlphaFoldDB" id="T1X5C6"/>
<dbReference type="PRINTS" id="PR01805">
    <property type="entry name" value="VACJLIPOPROT"/>
</dbReference>
<name>T1X5C6_VARPD</name>
<dbReference type="GO" id="GO:0016020">
    <property type="term" value="C:membrane"/>
    <property type="evidence" value="ECO:0007669"/>
    <property type="project" value="InterPro"/>
</dbReference>
<dbReference type="KEGG" id="vpd:VAPA_1c06730"/>
<dbReference type="HOGENOM" id="CLU_059326_1_1_4"/>
<keyword evidence="2" id="KW-0732">Signal</keyword>
<dbReference type="PANTHER" id="PTHR30035">
    <property type="entry name" value="LIPOPROTEIN VACJ-RELATED"/>
    <property type="match status" value="1"/>
</dbReference>
<evidence type="ECO:0000313" key="4">
    <source>
        <dbReference type="EMBL" id="AGU47803.1"/>
    </source>
</evidence>
<organism evidence="4 5">
    <name type="scientific">Variovorax paradoxus B4</name>
    <dbReference type="NCBI Taxonomy" id="1246301"/>
    <lineage>
        <taxon>Bacteria</taxon>
        <taxon>Pseudomonadati</taxon>
        <taxon>Pseudomonadota</taxon>
        <taxon>Betaproteobacteria</taxon>
        <taxon>Burkholderiales</taxon>
        <taxon>Comamonadaceae</taxon>
        <taxon>Variovorax</taxon>
    </lineage>
</organism>